<evidence type="ECO:0000259" key="2">
    <source>
        <dbReference type="Pfam" id="PF10536"/>
    </source>
</evidence>
<feature type="compositionally biased region" description="Basic and acidic residues" evidence="1">
    <location>
        <begin position="490"/>
        <end position="510"/>
    </location>
</feature>
<dbReference type="EMBL" id="CP144751">
    <property type="protein sequence ID" value="WVZ87479.1"/>
    <property type="molecule type" value="Genomic_DNA"/>
</dbReference>
<evidence type="ECO:0000313" key="4">
    <source>
        <dbReference type="Proteomes" id="UP001341281"/>
    </source>
</evidence>
<accession>A0AAQ3U8G1</accession>
<name>A0AAQ3U8G1_PASNO</name>
<reference evidence="3 4" key="1">
    <citation type="submission" date="2024-02" db="EMBL/GenBank/DDBJ databases">
        <title>High-quality chromosome-scale genome assembly of Pensacola bahiagrass (Paspalum notatum Flugge var. saurae).</title>
        <authorList>
            <person name="Vega J.M."/>
            <person name="Podio M."/>
            <person name="Orjuela J."/>
            <person name="Siena L.A."/>
            <person name="Pessino S.C."/>
            <person name="Combes M.C."/>
            <person name="Mariac C."/>
            <person name="Albertini E."/>
            <person name="Pupilli F."/>
            <person name="Ortiz J.P.A."/>
            <person name="Leblanc O."/>
        </authorList>
    </citation>
    <scope>NUCLEOTIDE SEQUENCE [LARGE SCALE GENOMIC DNA]</scope>
    <source>
        <strain evidence="3">R1</strain>
        <tissue evidence="3">Leaf</tissue>
    </source>
</reference>
<gene>
    <name evidence="3" type="ORF">U9M48_034112</name>
</gene>
<organism evidence="3 4">
    <name type="scientific">Paspalum notatum var. saurae</name>
    <dbReference type="NCBI Taxonomy" id="547442"/>
    <lineage>
        <taxon>Eukaryota</taxon>
        <taxon>Viridiplantae</taxon>
        <taxon>Streptophyta</taxon>
        <taxon>Embryophyta</taxon>
        <taxon>Tracheophyta</taxon>
        <taxon>Spermatophyta</taxon>
        <taxon>Magnoliopsida</taxon>
        <taxon>Liliopsida</taxon>
        <taxon>Poales</taxon>
        <taxon>Poaceae</taxon>
        <taxon>PACMAD clade</taxon>
        <taxon>Panicoideae</taxon>
        <taxon>Andropogonodae</taxon>
        <taxon>Paspaleae</taxon>
        <taxon>Paspalinae</taxon>
        <taxon>Paspalum</taxon>
    </lineage>
</organism>
<dbReference type="PANTHER" id="PTHR46033">
    <property type="entry name" value="PROTEIN MAIN-LIKE 2"/>
    <property type="match status" value="1"/>
</dbReference>
<dbReference type="AlphaFoldDB" id="A0AAQ3U8G1"/>
<feature type="region of interest" description="Disordered" evidence="1">
    <location>
        <begin position="487"/>
        <end position="510"/>
    </location>
</feature>
<keyword evidence="4" id="KW-1185">Reference proteome</keyword>
<feature type="domain" description="Aminotransferase-like plant mobile" evidence="2">
    <location>
        <begin position="86"/>
        <end position="475"/>
    </location>
</feature>
<dbReference type="GO" id="GO:0010073">
    <property type="term" value="P:meristem maintenance"/>
    <property type="evidence" value="ECO:0007669"/>
    <property type="project" value="InterPro"/>
</dbReference>
<proteinExistence type="predicted"/>
<protein>
    <recommendedName>
        <fullName evidence="2">Aminotransferase-like plant mobile domain-containing protein</fullName>
    </recommendedName>
</protein>
<evidence type="ECO:0000313" key="3">
    <source>
        <dbReference type="EMBL" id="WVZ87479.1"/>
    </source>
</evidence>
<evidence type="ECO:0000256" key="1">
    <source>
        <dbReference type="SAM" id="MobiDB-lite"/>
    </source>
</evidence>
<dbReference type="PANTHER" id="PTHR46033:SF78">
    <property type="entry name" value="OS06G0232700 PROTEIN"/>
    <property type="match status" value="1"/>
</dbReference>
<sequence>MAAPQGSVTPQLLDAATDMKHRSYFSAVLGCSLGQFRARVPMETMALDHRWLPRFASRYVLQACSPLLGWSRETDHVSATTSPSPAALVDRWRPETHTFHLTVGEMAPTLQDVSYLLGLPLRGDAMGPTDVGQGWREDLLARFGRVQRSGTAPPYREFAPTHTGGPPKWWILQFKVTIITTQMRPLRSNWCDEYEIARHLEAYVLWLMGWVMFCSSAGSFVPKHLLRFARYVADTPPEAIPRFSWGSAVLAATYRGLCTGCLKSSGAEPIFGGCPLLLQLRTHERFRIGRPAVLHMPYRGYPMDDVDGPTMGSLWCDQRLSALTLKLNASRFAYAHVRTRKSYPDFVGRFDVLRDDEVRWEPYSRGGGRQPRTRGPVTAVRTRREYRRTRGPPVFDIYVEEHARHRVLRRFGLFRDCRAASLLPPHAHGFGRSVGRLWIPRLAEFVARWTMALDDVVMEGRPHDDAAWGHYLRWYLPRTRVRVLSTPQELPRRAPDVTDSYPTRRDRGRL</sequence>
<dbReference type="Pfam" id="PF10536">
    <property type="entry name" value="PMD"/>
    <property type="match status" value="1"/>
</dbReference>
<dbReference type="Proteomes" id="UP001341281">
    <property type="component" value="Chromosome 07"/>
</dbReference>
<dbReference type="InterPro" id="IPR044824">
    <property type="entry name" value="MAIN-like"/>
</dbReference>
<dbReference type="InterPro" id="IPR019557">
    <property type="entry name" value="AminoTfrase-like_pln_mobile"/>
</dbReference>